<proteinExistence type="predicted"/>
<gene>
    <name evidence="1" type="ORF">ACFY05_32880</name>
</gene>
<evidence type="ECO:0000313" key="2">
    <source>
        <dbReference type="Proteomes" id="UP001602119"/>
    </source>
</evidence>
<organism evidence="1 2">
    <name type="scientific">Microtetraspora fusca</name>
    <dbReference type="NCBI Taxonomy" id="1997"/>
    <lineage>
        <taxon>Bacteria</taxon>
        <taxon>Bacillati</taxon>
        <taxon>Actinomycetota</taxon>
        <taxon>Actinomycetes</taxon>
        <taxon>Streptosporangiales</taxon>
        <taxon>Streptosporangiaceae</taxon>
        <taxon>Microtetraspora</taxon>
    </lineage>
</organism>
<protein>
    <submittedName>
        <fullName evidence="1">Uncharacterized protein</fullName>
    </submittedName>
</protein>
<accession>A0ABW6VE43</accession>
<keyword evidence="2" id="KW-1185">Reference proteome</keyword>
<dbReference type="EMBL" id="JBIAXI010000024">
    <property type="protein sequence ID" value="MFF4777633.1"/>
    <property type="molecule type" value="Genomic_DNA"/>
</dbReference>
<comment type="caution">
    <text evidence="1">The sequence shown here is derived from an EMBL/GenBank/DDBJ whole genome shotgun (WGS) entry which is preliminary data.</text>
</comment>
<sequence length="193" mass="22061">MSEPAQAVPLMDPAAEQIQRTITNLINDGGWDTPPGVILFHRDPDDDKVAIAIGMLAVPEDAFQYAVRRFIDGELEKSRDVYAIAMDMEFWHLPYNDPTPEQRAEAERLTEARMLDTHPERQERRVIICMDADDRVYVAVLTRGAEAPEMFWGRRDADGIDAKLRKLAPPELTQLVQAHATRIQRAWLERLLD</sequence>
<dbReference type="RefSeq" id="WP_387346137.1">
    <property type="nucleotide sequence ID" value="NZ_JBIAXI010000024.1"/>
</dbReference>
<reference evidence="1 2" key="1">
    <citation type="submission" date="2024-10" db="EMBL/GenBank/DDBJ databases">
        <title>The Natural Products Discovery Center: Release of the First 8490 Sequenced Strains for Exploring Actinobacteria Biosynthetic Diversity.</title>
        <authorList>
            <person name="Kalkreuter E."/>
            <person name="Kautsar S.A."/>
            <person name="Yang D."/>
            <person name="Bader C.D."/>
            <person name="Teijaro C.N."/>
            <person name="Fluegel L."/>
            <person name="Davis C.M."/>
            <person name="Simpson J.R."/>
            <person name="Lauterbach L."/>
            <person name="Steele A.D."/>
            <person name="Gui C."/>
            <person name="Meng S."/>
            <person name="Li G."/>
            <person name="Viehrig K."/>
            <person name="Ye F."/>
            <person name="Su P."/>
            <person name="Kiefer A.F."/>
            <person name="Nichols A."/>
            <person name="Cepeda A.J."/>
            <person name="Yan W."/>
            <person name="Fan B."/>
            <person name="Jiang Y."/>
            <person name="Adhikari A."/>
            <person name="Zheng C.-J."/>
            <person name="Schuster L."/>
            <person name="Cowan T.M."/>
            <person name="Smanski M.J."/>
            <person name="Chevrette M.G."/>
            <person name="De Carvalho L.P.S."/>
            <person name="Shen B."/>
        </authorList>
    </citation>
    <scope>NUCLEOTIDE SEQUENCE [LARGE SCALE GENOMIC DNA]</scope>
    <source>
        <strain evidence="1 2">NPDC001281</strain>
    </source>
</reference>
<evidence type="ECO:0000313" key="1">
    <source>
        <dbReference type="EMBL" id="MFF4777633.1"/>
    </source>
</evidence>
<name>A0ABW6VE43_MICFU</name>
<dbReference type="Proteomes" id="UP001602119">
    <property type="component" value="Unassembled WGS sequence"/>
</dbReference>